<dbReference type="InterPro" id="IPR036390">
    <property type="entry name" value="WH_DNA-bd_sf"/>
</dbReference>
<dbReference type="SUPFAM" id="SSF46785">
    <property type="entry name" value="Winged helix' DNA-binding domain"/>
    <property type="match status" value="1"/>
</dbReference>
<evidence type="ECO:0000313" key="3">
    <source>
        <dbReference type="Proteomes" id="UP000295554"/>
    </source>
</evidence>
<dbReference type="PANTHER" id="PTHR39515:SF2">
    <property type="entry name" value="HTH-TYPE TRANSCRIPTIONAL REGULATOR RV0880"/>
    <property type="match status" value="1"/>
</dbReference>
<dbReference type="OrthoDB" id="3215377at2"/>
<dbReference type="SMART" id="SM00347">
    <property type="entry name" value="HTH_MARR"/>
    <property type="match status" value="1"/>
</dbReference>
<proteinExistence type="predicted"/>
<gene>
    <name evidence="2" type="ORF">E2F43_09465</name>
</gene>
<evidence type="ECO:0000313" key="2">
    <source>
        <dbReference type="EMBL" id="TDG13735.1"/>
    </source>
</evidence>
<sequence>MEFAMASVQRHEIGQLLMLTLQDFQRRLDEDLAGAGFPGIRYRHRALFMHLDRHGASRSVDLAKAAGIRPQSMMKIVHELEGLGLISRRTDPADSRAKLIEFTGLGRRLIEQLTRSTERVWAQYAALFGESQLNQLMASLDALLTLSQNQRGKA</sequence>
<dbReference type="InterPro" id="IPR036388">
    <property type="entry name" value="WH-like_DNA-bd_sf"/>
</dbReference>
<organism evidence="2 3">
    <name type="scientific">Seongchinamella unica</name>
    <dbReference type="NCBI Taxonomy" id="2547392"/>
    <lineage>
        <taxon>Bacteria</taxon>
        <taxon>Pseudomonadati</taxon>
        <taxon>Pseudomonadota</taxon>
        <taxon>Gammaproteobacteria</taxon>
        <taxon>Cellvibrionales</taxon>
        <taxon>Halieaceae</taxon>
        <taxon>Seongchinamella</taxon>
    </lineage>
</organism>
<accession>A0A4R5LS51</accession>
<dbReference type="GO" id="GO:0003700">
    <property type="term" value="F:DNA-binding transcription factor activity"/>
    <property type="evidence" value="ECO:0007669"/>
    <property type="project" value="InterPro"/>
</dbReference>
<comment type="caution">
    <text evidence="2">The sequence shown here is derived from an EMBL/GenBank/DDBJ whole genome shotgun (WGS) entry which is preliminary data.</text>
</comment>
<evidence type="ECO:0000259" key="1">
    <source>
        <dbReference type="PROSITE" id="PS50995"/>
    </source>
</evidence>
<keyword evidence="3" id="KW-1185">Reference proteome</keyword>
<dbReference type="PANTHER" id="PTHR39515">
    <property type="entry name" value="CONSERVED PROTEIN"/>
    <property type="match status" value="1"/>
</dbReference>
<dbReference type="AlphaFoldDB" id="A0A4R5LS51"/>
<reference evidence="2 3" key="1">
    <citation type="submission" date="2019-03" db="EMBL/GenBank/DDBJ databases">
        <title>Seongchinamella monodicae gen. nov., sp. nov., a novel member of the Gammaproteobacteria isolated from a tidal mudflat of beach.</title>
        <authorList>
            <person name="Yang H.G."/>
            <person name="Kang J.W."/>
            <person name="Lee S.D."/>
        </authorList>
    </citation>
    <scope>NUCLEOTIDE SEQUENCE [LARGE SCALE GENOMIC DNA]</scope>
    <source>
        <strain evidence="2 3">GH4-78</strain>
    </source>
</reference>
<feature type="domain" description="HTH marR-type" evidence="1">
    <location>
        <begin position="10"/>
        <end position="145"/>
    </location>
</feature>
<dbReference type="Gene3D" id="1.10.10.10">
    <property type="entry name" value="Winged helix-like DNA-binding domain superfamily/Winged helix DNA-binding domain"/>
    <property type="match status" value="1"/>
</dbReference>
<name>A0A4R5LS51_9GAMM</name>
<protein>
    <submittedName>
        <fullName evidence="2">MarR family transcriptional regulator</fullName>
    </submittedName>
</protein>
<dbReference type="EMBL" id="SMSE01000002">
    <property type="protein sequence ID" value="TDG13735.1"/>
    <property type="molecule type" value="Genomic_DNA"/>
</dbReference>
<dbReference type="Pfam" id="PF12802">
    <property type="entry name" value="MarR_2"/>
    <property type="match status" value="1"/>
</dbReference>
<dbReference type="InterPro" id="IPR000835">
    <property type="entry name" value="HTH_MarR-typ"/>
</dbReference>
<dbReference type="Proteomes" id="UP000295554">
    <property type="component" value="Unassembled WGS sequence"/>
</dbReference>
<dbReference type="InterPro" id="IPR052526">
    <property type="entry name" value="HTH-type_Bedaq_tolerance"/>
</dbReference>
<dbReference type="PROSITE" id="PS50995">
    <property type="entry name" value="HTH_MARR_2"/>
    <property type="match status" value="1"/>
</dbReference>